<feature type="non-terminal residue" evidence="1">
    <location>
        <position position="19"/>
    </location>
</feature>
<accession>A0ABM9WXV1</accession>
<gene>
    <name evidence="1" type="ORF">VEx25_A0001</name>
</gene>
<organism evidence="1 2">
    <name type="scientific">Vibrio antiquarius (strain Ex25)</name>
    <dbReference type="NCBI Taxonomy" id="150340"/>
    <lineage>
        <taxon>Bacteria</taxon>
        <taxon>Pseudomonadati</taxon>
        <taxon>Pseudomonadota</taxon>
        <taxon>Gammaproteobacteria</taxon>
        <taxon>Vibrionales</taxon>
        <taxon>Vibrionaceae</taxon>
        <taxon>Vibrio</taxon>
        <taxon>Vibrio diabolicus subgroup</taxon>
    </lineage>
</organism>
<evidence type="ECO:0000313" key="1">
    <source>
        <dbReference type="EMBL" id="EDN58178.1"/>
    </source>
</evidence>
<dbReference type="Proteomes" id="UP000242664">
    <property type="component" value="Unassembled WGS sequence"/>
</dbReference>
<protein>
    <submittedName>
        <fullName evidence="1">Uncharacterized protein</fullName>
    </submittedName>
</protein>
<sequence>MLKSLLFEKFSLKAEVHSS</sequence>
<keyword evidence="2" id="KW-1185">Reference proteome</keyword>
<reference evidence="2" key="1">
    <citation type="submission" date="2006-10" db="EMBL/GenBank/DDBJ databases">
        <authorList>
            <person name="Heidelberg J."/>
            <person name="Sebastian Y."/>
        </authorList>
    </citation>
    <scope>NUCLEOTIDE SEQUENCE [LARGE SCALE GENOMIC DNA]</scope>
    <source>
        <strain evidence="2">EX25</strain>
    </source>
</reference>
<name>A0ABM9WXV1_VIBAE</name>
<proteinExistence type="predicted"/>
<dbReference type="EMBL" id="DS267810">
    <property type="protein sequence ID" value="EDN58178.1"/>
    <property type="molecule type" value="Genomic_DNA"/>
</dbReference>
<evidence type="ECO:0000313" key="2">
    <source>
        <dbReference type="Proteomes" id="UP000242664"/>
    </source>
</evidence>